<dbReference type="AlphaFoldDB" id="A0A9X3EU92"/>
<keyword evidence="1" id="KW-0378">Hydrolase</keyword>
<proteinExistence type="predicted"/>
<dbReference type="GO" id="GO:0006508">
    <property type="term" value="P:proteolysis"/>
    <property type="evidence" value="ECO:0007669"/>
    <property type="project" value="UniProtKB-KW"/>
</dbReference>
<dbReference type="SUPFAM" id="SSF50494">
    <property type="entry name" value="Trypsin-like serine proteases"/>
    <property type="match status" value="1"/>
</dbReference>
<keyword evidence="1" id="KW-0645">Protease</keyword>
<comment type="caution">
    <text evidence="1">The sequence shown here is derived from an EMBL/GenBank/DDBJ whole genome shotgun (WGS) entry which is preliminary data.</text>
</comment>
<dbReference type="RefSeq" id="WP_267772214.1">
    <property type="nucleotide sequence ID" value="NZ_JAPNKE010000002.1"/>
</dbReference>
<dbReference type="InterPro" id="IPR009003">
    <property type="entry name" value="Peptidase_S1_PA"/>
</dbReference>
<dbReference type="Pfam" id="PF13365">
    <property type="entry name" value="Trypsin_2"/>
    <property type="match status" value="1"/>
</dbReference>
<accession>A0A9X3EU92</accession>
<dbReference type="Proteomes" id="UP001150924">
    <property type="component" value="Unassembled WGS sequence"/>
</dbReference>
<keyword evidence="2" id="KW-1185">Reference proteome</keyword>
<name>A0A9X3EU92_9BACT</name>
<protein>
    <submittedName>
        <fullName evidence="1">Serine protease</fullName>
    </submittedName>
</protein>
<reference evidence="1" key="1">
    <citation type="submission" date="2022-11" db="EMBL/GenBank/DDBJ databases">
        <title>Minimal conservation of predation-associated metabolite biosynthetic gene clusters underscores biosynthetic potential of Myxococcota including descriptions for ten novel species: Archangium lansinium sp. nov., Myxococcus landrumus sp. nov., Nannocystis bai.</title>
        <authorList>
            <person name="Ahearne A."/>
            <person name="Stevens C."/>
            <person name="Phillips K."/>
        </authorList>
    </citation>
    <scope>NUCLEOTIDE SEQUENCE</scope>
    <source>
        <strain evidence="1">Na p29</strain>
    </source>
</reference>
<dbReference type="Gene3D" id="2.40.10.10">
    <property type="entry name" value="Trypsin-like serine proteases"/>
    <property type="match status" value="2"/>
</dbReference>
<dbReference type="EMBL" id="JAPNKE010000002">
    <property type="protein sequence ID" value="MCY1009549.1"/>
    <property type="molecule type" value="Genomic_DNA"/>
</dbReference>
<evidence type="ECO:0000313" key="2">
    <source>
        <dbReference type="Proteomes" id="UP001150924"/>
    </source>
</evidence>
<gene>
    <name evidence="1" type="ORF">OV079_29090</name>
</gene>
<sequence>MTVRRTLVTTRPEGTMAEERFIGARVSLDKLMEHYRREPLSELDAEGLEGALVAGSGCHLIYRNIHPIDFDNPSIPTRLGSFAPPSSGKWAPVLVSARPRIEPAIASVGRFELAGTPRIENLGTAWLVRPDVIATAGHLGHYFRELQTLGKGELFVDFVAEKGTTQSQEFKVTQLLGVSDALHVAFLKIDVTRRSAVPPGGLVKFAGELREDQKVCLIGYPAERTAFYPKDLITRVFGEVFDVKRVAPGRLHKVAADELWHDCSTLGGSSGSLLVDASTGEVVGLHYGGVCSGDTLPCQYNLAAPAPAIRAFMDSLHI</sequence>
<dbReference type="GO" id="GO:0008233">
    <property type="term" value="F:peptidase activity"/>
    <property type="evidence" value="ECO:0007669"/>
    <property type="project" value="UniProtKB-KW"/>
</dbReference>
<organism evidence="1 2">
    <name type="scientific">Nannocystis pusilla</name>
    <dbReference type="NCBI Taxonomy" id="889268"/>
    <lineage>
        <taxon>Bacteria</taxon>
        <taxon>Pseudomonadati</taxon>
        <taxon>Myxococcota</taxon>
        <taxon>Polyangia</taxon>
        <taxon>Nannocystales</taxon>
        <taxon>Nannocystaceae</taxon>
        <taxon>Nannocystis</taxon>
    </lineage>
</organism>
<dbReference type="InterPro" id="IPR043504">
    <property type="entry name" value="Peptidase_S1_PA_chymotrypsin"/>
</dbReference>
<evidence type="ECO:0000313" key="1">
    <source>
        <dbReference type="EMBL" id="MCY1009549.1"/>
    </source>
</evidence>